<feature type="compositionally biased region" description="Low complexity" evidence="1">
    <location>
        <begin position="68"/>
        <end position="84"/>
    </location>
</feature>
<feature type="region of interest" description="Disordered" evidence="1">
    <location>
        <begin position="59"/>
        <end position="84"/>
    </location>
</feature>
<dbReference type="Proteomes" id="UP001295444">
    <property type="component" value="Chromosome 04"/>
</dbReference>
<keyword evidence="3" id="KW-1185">Reference proteome</keyword>
<feature type="region of interest" description="Disordered" evidence="1">
    <location>
        <begin position="1"/>
        <end position="30"/>
    </location>
</feature>
<reference evidence="2" key="1">
    <citation type="submission" date="2022-03" db="EMBL/GenBank/DDBJ databases">
        <authorList>
            <person name="Alioto T."/>
            <person name="Alioto T."/>
            <person name="Gomez Garrido J."/>
        </authorList>
    </citation>
    <scope>NUCLEOTIDE SEQUENCE</scope>
</reference>
<dbReference type="EMBL" id="OW240915">
    <property type="protein sequence ID" value="CAH2285402.1"/>
    <property type="molecule type" value="Genomic_DNA"/>
</dbReference>
<evidence type="ECO:0000256" key="1">
    <source>
        <dbReference type="SAM" id="MobiDB-lite"/>
    </source>
</evidence>
<gene>
    <name evidence="2" type="ORF">PECUL_23A011771</name>
</gene>
<evidence type="ECO:0000313" key="2">
    <source>
        <dbReference type="EMBL" id="CAH2285402.1"/>
    </source>
</evidence>
<evidence type="ECO:0000313" key="3">
    <source>
        <dbReference type="Proteomes" id="UP001295444"/>
    </source>
</evidence>
<sequence length="84" mass="8946">MAETARLTPRSQCMKDAHPTNAATNAIQRHQMIRHPQSPAVHTHPGTLTEHLPRVTLQAPGSGKGMEQQLAAGKGAQQAKPVPA</sequence>
<proteinExistence type="predicted"/>
<dbReference type="AlphaFoldDB" id="A0AAD1S1J7"/>
<accession>A0AAD1S1J7</accession>
<protein>
    <submittedName>
        <fullName evidence="2">Uncharacterized protein</fullName>
    </submittedName>
</protein>
<organism evidence="2 3">
    <name type="scientific">Pelobates cultripes</name>
    <name type="common">Western spadefoot toad</name>
    <dbReference type="NCBI Taxonomy" id="61616"/>
    <lineage>
        <taxon>Eukaryota</taxon>
        <taxon>Metazoa</taxon>
        <taxon>Chordata</taxon>
        <taxon>Craniata</taxon>
        <taxon>Vertebrata</taxon>
        <taxon>Euteleostomi</taxon>
        <taxon>Amphibia</taxon>
        <taxon>Batrachia</taxon>
        <taxon>Anura</taxon>
        <taxon>Pelobatoidea</taxon>
        <taxon>Pelobatidae</taxon>
        <taxon>Pelobates</taxon>
    </lineage>
</organism>
<name>A0AAD1S1J7_PELCU</name>